<accession>A0A430B4G3</accession>
<proteinExistence type="predicted"/>
<comment type="caution">
    <text evidence="5">The sequence shown here is derived from an EMBL/GenBank/DDBJ whole genome shotgun (WGS) entry which is preliminary data.</text>
</comment>
<evidence type="ECO:0000256" key="2">
    <source>
        <dbReference type="ARBA" id="ARBA00023125"/>
    </source>
</evidence>
<dbReference type="GO" id="GO:0003700">
    <property type="term" value="F:DNA-binding transcription factor activity"/>
    <property type="evidence" value="ECO:0007669"/>
    <property type="project" value="InterPro"/>
</dbReference>
<dbReference type="AlphaFoldDB" id="A0A430B4G3"/>
<evidence type="ECO:0000256" key="1">
    <source>
        <dbReference type="ARBA" id="ARBA00023015"/>
    </source>
</evidence>
<evidence type="ECO:0000313" key="6">
    <source>
        <dbReference type="Proteomes" id="UP000287605"/>
    </source>
</evidence>
<evidence type="ECO:0000259" key="4">
    <source>
        <dbReference type="PROSITE" id="PS01124"/>
    </source>
</evidence>
<dbReference type="SUPFAM" id="SSF51215">
    <property type="entry name" value="Regulatory protein AraC"/>
    <property type="match status" value="1"/>
</dbReference>
<dbReference type="OrthoDB" id="9799319at2"/>
<dbReference type="InterPro" id="IPR009057">
    <property type="entry name" value="Homeodomain-like_sf"/>
</dbReference>
<keyword evidence="3" id="KW-0804">Transcription</keyword>
<evidence type="ECO:0000313" key="5">
    <source>
        <dbReference type="EMBL" id="RSU15217.1"/>
    </source>
</evidence>
<dbReference type="InterPro" id="IPR003313">
    <property type="entry name" value="AraC-bd"/>
</dbReference>
<dbReference type="InterPro" id="IPR037923">
    <property type="entry name" value="HTH-like"/>
</dbReference>
<dbReference type="InterPro" id="IPR020449">
    <property type="entry name" value="Tscrpt_reg_AraC-type_HTH"/>
</dbReference>
<sequence length="278" mass="33048">MSKPFFYERITPTENYPYKIFTFQTKSPDRFISPHWHESAELLFCLSGELEVSFHNNKYHLKGNESLFINSNHVHSSRSPIPAECLALQFPLDFLQEITIGKYYKNILFDLNPENTHPDITEILYSIAHYFSTPSVSNHLLVKSRIYEMFAILYDRHTYAAPEVKEVKSAKHLEKMRKINQYILENYTRDLSIEEVAAEFNYNSSYFSRFYKKFMGITFTEYLNSVRLETAYKELRDSDRTILEISLDSGFSNIRSFYNVFHKNFGLSPQHYRKKYFK</sequence>
<reference evidence="5 6" key="1">
    <citation type="submission" date="2017-05" db="EMBL/GenBank/DDBJ databases">
        <title>Vagococcus spp. assemblies.</title>
        <authorList>
            <person name="Gulvik C.A."/>
        </authorList>
    </citation>
    <scope>NUCLEOTIDE SEQUENCE [LARGE SCALE GENOMIC DNA]</scope>
    <source>
        <strain evidence="5 6">CCUG 51432</strain>
    </source>
</reference>
<dbReference type="EMBL" id="NGKA01000002">
    <property type="protein sequence ID" value="RSU15217.1"/>
    <property type="molecule type" value="Genomic_DNA"/>
</dbReference>
<protein>
    <submittedName>
        <fullName evidence="5">AraC family transcriptional regulator</fullName>
    </submittedName>
</protein>
<dbReference type="Proteomes" id="UP000287605">
    <property type="component" value="Unassembled WGS sequence"/>
</dbReference>
<dbReference type="Gene3D" id="1.10.10.60">
    <property type="entry name" value="Homeodomain-like"/>
    <property type="match status" value="2"/>
</dbReference>
<gene>
    <name evidence="5" type="ORF">CBF29_02470</name>
</gene>
<keyword evidence="1" id="KW-0805">Transcription regulation</keyword>
<dbReference type="SMART" id="SM00342">
    <property type="entry name" value="HTH_ARAC"/>
    <property type="match status" value="1"/>
</dbReference>
<organism evidence="5 6">
    <name type="scientific">Vagococcus elongatus</name>
    <dbReference type="NCBI Taxonomy" id="180344"/>
    <lineage>
        <taxon>Bacteria</taxon>
        <taxon>Bacillati</taxon>
        <taxon>Bacillota</taxon>
        <taxon>Bacilli</taxon>
        <taxon>Lactobacillales</taxon>
        <taxon>Enterococcaceae</taxon>
        <taxon>Vagococcus</taxon>
    </lineage>
</organism>
<keyword evidence="6" id="KW-1185">Reference proteome</keyword>
<keyword evidence="2" id="KW-0238">DNA-binding</keyword>
<dbReference type="InterPro" id="IPR014710">
    <property type="entry name" value="RmlC-like_jellyroll"/>
</dbReference>
<dbReference type="PANTHER" id="PTHR43280">
    <property type="entry name" value="ARAC-FAMILY TRANSCRIPTIONAL REGULATOR"/>
    <property type="match status" value="1"/>
</dbReference>
<name>A0A430B4G3_9ENTE</name>
<evidence type="ECO:0000256" key="3">
    <source>
        <dbReference type="ARBA" id="ARBA00023163"/>
    </source>
</evidence>
<dbReference type="SUPFAM" id="SSF46689">
    <property type="entry name" value="Homeodomain-like"/>
    <property type="match status" value="2"/>
</dbReference>
<dbReference type="Pfam" id="PF12833">
    <property type="entry name" value="HTH_18"/>
    <property type="match status" value="1"/>
</dbReference>
<dbReference type="Gene3D" id="2.60.120.10">
    <property type="entry name" value="Jelly Rolls"/>
    <property type="match status" value="1"/>
</dbReference>
<feature type="domain" description="HTH araC/xylS-type" evidence="4">
    <location>
        <begin position="177"/>
        <end position="275"/>
    </location>
</feature>
<dbReference type="Pfam" id="PF02311">
    <property type="entry name" value="AraC_binding"/>
    <property type="match status" value="1"/>
</dbReference>
<dbReference type="PANTHER" id="PTHR43280:SF2">
    <property type="entry name" value="HTH-TYPE TRANSCRIPTIONAL REGULATOR EXSA"/>
    <property type="match status" value="1"/>
</dbReference>
<dbReference type="InterPro" id="IPR018060">
    <property type="entry name" value="HTH_AraC"/>
</dbReference>
<dbReference type="PRINTS" id="PR00032">
    <property type="entry name" value="HTHARAC"/>
</dbReference>
<dbReference type="PROSITE" id="PS01124">
    <property type="entry name" value="HTH_ARAC_FAMILY_2"/>
    <property type="match status" value="1"/>
</dbReference>
<dbReference type="GO" id="GO:0043565">
    <property type="term" value="F:sequence-specific DNA binding"/>
    <property type="evidence" value="ECO:0007669"/>
    <property type="project" value="InterPro"/>
</dbReference>
<dbReference type="RefSeq" id="WP_126806932.1">
    <property type="nucleotide sequence ID" value="NZ_NGKA01000002.1"/>
</dbReference>